<protein>
    <recommendedName>
        <fullName evidence="3">Damage-inducible mutagenesis protein</fullName>
    </recommendedName>
</protein>
<dbReference type="PIRSF" id="PIRSF034285">
    <property type="entry name" value="UCP034285"/>
    <property type="match status" value="1"/>
</dbReference>
<sequence length="252" mass="26941">MEHIFESLPPMSRTAILDELRARIAQVEAVGGRHPVLPFGIDAIDHHLPGGGIATGALHEVAGSPDLADDAAATIFLAGILARSRGQIIWCLHWRDLFSPALHLAGLHPDRVIFVEAGNDTNVLIAMEECLRHPGLGGVVGELRKMSLTASRRLQLAAEQSGVLAMVFRRAMPPESQAEGSAALTRWRVRAVPSPALGFPGLARPRWSLALERARGTEPQIWTVEGSDETGCLAVPAALVDGSYPSQSRQAA</sequence>
<evidence type="ECO:0008006" key="3">
    <source>
        <dbReference type="Google" id="ProtNLM"/>
    </source>
</evidence>
<reference evidence="1 2" key="1">
    <citation type="submission" date="2012-09" db="EMBL/GenBank/DDBJ databases">
        <title>The Genome Sequence of Sphingobium yanoikuyae ATCC 51230.</title>
        <authorList>
            <consortium name="The Broad Institute Genome Sequencing Platform"/>
            <person name="Earl A."/>
            <person name="Ward D."/>
            <person name="Feldgarden M."/>
            <person name="Gevers D."/>
            <person name="Huys G."/>
            <person name="Walker B."/>
            <person name="Young S.K."/>
            <person name="Zeng Q."/>
            <person name="Gargeya S."/>
            <person name="Fitzgerald M."/>
            <person name="Haas B."/>
            <person name="Abouelleil A."/>
            <person name="Alvarado L."/>
            <person name="Arachchi H.M."/>
            <person name="Berlin A.M."/>
            <person name="Chapman S.B."/>
            <person name="Goldberg J."/>
            <person name="Griggs A."/>
            <person name="Gujja S."/>
            <person name="Hansen M."/>
            <person name="Howarth C."/>
            <person name="Imamovic A."/>
            <person name="Larimer J."/>
            <person name="McCowen C."/>
            <person name="Montmayeur A."/>
            <person name="Murphy C."/>
            <person name="Neiman D."/>
            <person name="Pearson M."/>
            <person name="Priest M."/>
            <person name="Roberts A."/>
            <person name="Saif S."/>
            <person name="Shea T."/>
            <person name="Sisk P."/>
            <person name="Sykes S."/>
            <person name="Wortman J."/>
            <person name="Nusbaum C."/>
            <person name="Birren B."/>
        </authorList>
    </citation>
    <scope>NUCLEOTIDE SEQUENCE [LARGE SCALE GENOMIC DNA]</scope>
    <source>
        <strain evidence="1 2">ATCC 51230</strain>
    </source>
</reference>
<accession>K9CSR8</accession>
<keyword evidence="2" id="KW-1185">Reference proteome</keyword>
<organism evidence="1 2">
    <name type="scientific">Sphingobium yanoikuyae ATCC 51230</name>
    <dbReference type="NCBI Taxonomy" id="883163"/>
    <lineage>
        <taxon>Bacteria</taxon>
        <taxon>Pseudomonadati</taxon>
        <taxon>Pseudomonadota</taxon>
        <taxon>Alphaproteobacteria</taxon>
        <taxon>Sphingomonadales</taxon>
        <taxon>Sphingomonadaceae</taxon>
        <taxon>Sphingobium</taxon>
    </lineage>
</organism>
<dbReference type="Proteomes" id="UP000009887">
    <property type="component" value="Unassembled WGS sequence"/>
</dbReference>
<dbReference type="InterPro" id="IPR027417">
    <property type="entry name" value="P-loop_NTPase"/>
</dbReference>
<dbReference type="SUPFAM" id="SSF52540">
    <property type="entry name" value="P-loop containing nucleoside triphosphate hydrolases"/>
    <property type="match status" value="1"/>
</dbReference>
<dbReference type="AlphaFoldDB" id="K9CSR8"/>
<dbReference type="InterPro" id="IPR017026">
    <property type="entry name" value="ImuA"/>
</dbReference>
<dbReference type="HOGENOM" id="CLU_065750_1_0_5"/>
<evidence type="ECO:0000313" key="1">
    <source>
        <dbReference type="EMBL" id="EKU74993.1"/>
    </source>
</evidence>
<evidence type="ECO:0000313" key="2">
    <source>
        <dbReference type="Proteomes" id="UP000009887"/>
    </source>
</evidence>
<dbReference type="EMBL" id="AGZU01000008">
    <property type="protein sequence ID" value="EKU74993.1"/>
    <property type="molecule type" value="Genomic_DNA"/>
</dbReference>
<proteinExistence type="predicted"/>
<gene>
    <name evidence="1" type="ORF">HMPREF9718_02521</name>
</gene>
<name>K9CSR8_SPHYA</name>
<dbReference type="Gene3D" id="3.40.50.300">
    <property type="entry name" value="P-loop containing nucleotide triphosphate hydrolases"/>
    <property type="match status" value="1"/>
</dbReference>
<dbReference type="PATRIC" id="fig|883163.3.peg.2570"/>
<comment type="caution">
    <text evidence="1">The sequence shown here is derived from an EMBL/GenBank/DDBJ whole genome shotgun (WGS) entry which is preliminary data.</text>
</comment>